<dbReference type="PANTHER" id="PTHR30273:SF2">
    <property type="entry name" value="PROTEIN FECR"/>
    <property type="match status" value="1"/>
</dbReference>
<dbReference type="PIRSF" id="PIRSF018266">
    <property type="entry name" value="FecR"/>
    <property type="match status" value="1"/>
</dbReference>
<sequence length="343" mass="38167">MQFNTVEDLIFNDSFRRYALNSAPEDVAFWEEWQQQDPARKSLATDARAIILAMQSPRPQLPESEIDEQLRQIREKAEATLPLHKKRFSLLLPGWEKWAGLAAAIILVLWLITGKEREQPQQIAVNTENKSAGEQHFQLPDGSKVVLQPGSRILYNKAAFGKKNREVTVEGIVSFDVQKDPAKPFLVHAKKTLTKVLGTTFTIRALPGESKTYVTVSSGRVAVSKQQKKPTEGLLVVANQEVIFDEPTNELTRTVAAHPLPVKQDVSTAFVFDATPATEVFRTMEEAYGIPVIFDEEVLSSCSITASFGNEPFFEKLSIVCKSISASYEIVDGSIVITARSCK</sequence>
<comment type="caution">
    <text evidence="3">The sequence shown here is derived from an EMBL/GenBank/DDBJ whole genome shotgun (WGS) entry which is preliminary data.</text>
</comment>
<evidence type="ECO:0000259" key="2">
    <source>
        <dbReference type="Pfam" id="PF16344"/>
    </source>
</evidence>
<dbReference type="GO" id="GO:0016989">
    <property type="term" value="F:sigma factor antagonist activity"/>
    <property type="evidence" value="ECO:0007669"/>
    <property type="project" value="TreeGrafter"/>
</dbReference>
<evidence type="ECO:0000259" key="1">
    <source>
        <dbReference type="Pfam" id="PF04773"/>
    </source>
</evidence>
<dbReference type="Proteomes" id="UP000461730">
    <property type="component" value="Unassembled WGS sequence"/>
</dbReference>
<dbReference type="InterPro" id="IPR006860">
    <property type="entry name" value="FecR"/>
</dbReference>
<gene>
    <name evidence="3" type="ORF">GO493_16340</name>
</gene>
<keyword evidence="4" id="KW-1185">Reference proteome</keyword>
<dbReference type="Pfam" id="PF16344">
    <property type="entry name" value="FecR_C"/>
    <property type="match status" value="1"/>
</dbReference>
<accession>A0A7K1U652</accession>
<proteinExistence type="predicted"/>
<evidence type="ECO:0000313" key="4">
    <source>
        <dbReference type="Proteomes" id="UP000461730"/>
    </source>
</evidence>
<organism evidence="3 4">
    <name type="scientific">Chitinophaga tropicalis</name>
    <dbReference type="NCBI Taxonomy" id="2683588"/>
    <lineage>
        <taxon>Bacteria</taxon>
        <taxon>Pseudomonadati</taxon>
        <taxon>Bacteroidota</taxon>
        <taxon>Chitinophagia</taxon>
        <taxon>Chitinophagales</taxon>
        <taxon>Chitinophagaceae</taxon>
        <taxon>Chitinophaga</taxon>
    </lineage>
</organism>
<dbReference type="Gene3D" id="3.55.50.30">
    <property type="match status" value="1"/>
</dbReference>
<dbReference type="RefSeq" id="WP_157307278.1">
    <property type="nucleotide sequence ID" value="NZ_WRXN01000006.1"/>
</dbReference>
<dbReference type="InterPro" id="IPR012373">
    <property type="entry name" value="Ferrdict_sens_TM"/>
</dbReference>
<dbReference type="EMBL" id="WRXN01000006">
    <property type="protein sequence ID" value="MVT09842.1"/>
    <property type="molecule type" value="Genomic_DNA"/>
</dbReference>
<dbReference type="AlphaFoldDB" id="A0A7K1U652"/>
<dbReference type="Pfam" id="PF04773">
    <property type="entry name" value="FecR"/>
    <property type="match status" value="1"/>
</dbReference>
<feature type="domain" description="FecR protein" evidence="1">
    <location>
        <begin position="131"/>
        <end position="221"/>
    </location>
</feature>
<evidence type="ECO:0000313" key="3">
    <source>
        <dbReference type="EMBL" id="MVT09842.1"/>
    </source>
</evidence>
<name>A0A7K1U652_9BACT</name>
<feature type="domain" description="Protein FecR C-terminal" evidence="2">
    <location>
        <begin position="270"/>
        <end position="337"/>
    </location>
</feature>
<reference evidence="3 4" key="1">
    <citation type="submission" date="2019-12" db="EMBL/GenBank/DDBJ databases">
        <title>Chitinophaga sp. strain ysch24 (GDMCC 1.1355), whole genome shotgun sequence.</title>
        <authorList>
            <person name="Zhang X."/>
        </authorList>
    </citation>
    <scope>NUCLEOTIDE SEQUENCE [LARGE SCALE GENOMIC DNA]</scope>
    <source>
        <strain evidence="4">ysch24</strain>
    </source>
</reference>
<dbReference type="PANTHER" id="PTHR30273">
    <property type="entry name" value="PERIPLASMIC SIGNAL SENSOR AND SIGMA FACTOR ACTIVATOR FECR-RELATED"/>
    <property type="match status" value="1"/>
</dbReference>
<protein>
    <submittedName>
        <fullName evidence="3">DUF4974 domain-containing protein</fullName>
    </submittedName>
</protein>
<dbReference type="InterPro" id="IPR032508">
    <property type="entry name" value="FecR_C"/>
</dbReference>
<dbReference type="Gene3D" id="2.60.120.1440">
    <property type="match status" value="1"/>
</dbReference>